<keyword evidence="3" id="KW-1185">Reference proteome</keyword>
<dbReference type="Proteomes" id="UP000593567">
    <property type="component" value="Unassembled WGS sequence"/>
</dbReference>
<proteinExistence type="predicted"/>
<name>A0A7J7KJX7_BUGNE</name>
<feature type="compositionally biased region" description="Polar residues" evidence="1">
    <location>
        <begin position="297"/>
        <end position="306"/>
    </location>
</feature>
<evidence type="ECO:0000313" key="3">
    <source>
        <dbReference type="Proteomes" id="UP000593567"/>
    </source>
</evidence>
<organism evidence="2 3">
    <name type="scientific">Bugula neritina</name>
    <name type="common">Brown bryozoan</name>
    <name type="synonym">Sertularia neritina</name>
    <dbReference type="NCBI Taxonomy" id="10212"/>
    <lineage>
        <taxon>Eukaryota</taxon>
        <taxon>Metazoa</taxon>
        <taxon>Spiralia</taxon>
        <taxon>Lophotrochozoa</taxon>
        <taxon>Bryozoa</taxon>
        <taxon>Gymnolaemata</taxon>
        <taxon>Cheilostomatida</taxon>
        <taxon>Flustrina</taxon>
        <taxon>Buguloidea</taxon>
        <taxon>Bugulidae</taxon>
        <taxon>Bugula</taxon>
    </lineage>
</organism>
<sequence>MSVLQSLIQATQTLKQQLQLFNIFDRDGVIKRAEAKIKDRIKKTIAVAAKSKNRDQLTELIIIMKNNTFLKSHDLLDTARRQVQGLTYDDFITKHSNRLKQQGPVTKKTAGVKEENQLKSKLTKLVQEIEAVQEENGEDGVNVELNSQLLIRLIELLEKYLKKLGDAESVEYSGGLELYYKIIRGAIRRTVQAQDSGEDVTKLRKVLQTRGRTLPLRVKTLELCQLVDRFRVTKTLLENSQNRDQNATKSHVQTIHEVTKSLHTLLKDPKLSKIAPERLRETLQNQSNQLLQRNRLETTGSESTIE</sequence>
<protein>
    <submittedName>
        <fullName evidence="2">Uncharacterized protein</fullName>
    </submittedName>
</protein>
<comment type="caution">
    <text evidence="2">The sequence shown here is derived from an EMBL/GenBank/DDBJ whole genome shotgun (WGS) entry which is preliminary data.</text>
</comment>
<feature type="region of interest" description="Disordered" evidence="1">
    <location>
        <begin position="284"/>
        <end position="306"/>
    </location>
</feature>
<evidence type="ECO:0000256" key="1">
    <source>
        <dbReference type="SAM" id="MobiDB-lite"/>
    </source>
</evidence>
<dbReference type="EMBL" id="VXIV02000399">
    <property type="protein sequence ID" value="KAF6038547.1"/>
    <property type="molecule type" value="Genomic_DNA"/>
</dbReference>
<evidence type="ECO:0000313" key="2">
    <source>
        <dbReference type="EMBL" id="KAF6038547.1"/>
    </source>
</evidence>
<dbReference type="AlphaFoldDB" id="A0A7J7KJX7"/>
<feature type="compositionally biased region" description="Low complexity" evidence="1">
    <location>
        <begin position="284"/>
        <end position="293"/>
    </location>
</feature>
<reference evidence="2" key="1">
    <citation type="submission" date="2020-06" db="EMBL/GenBank/DDBJ databases">
        <title>Draft genome of Bugula neritina, a colonial animal packing powerful symbionts and potential medicines.</title>
        <authorList>
            <person name="Rayko M."/>
        </authorList>
    </citation>
    <scope>NUCLEOTIDE SEQUENCE [LARGE SCALE GENOMIC DNA]</scope>
    <source>
        <strain evidence="2">Kwan_BN1</strain>
    </source>
</reference>
<accession>A0A7J7KJX7</accession>
<gene>
    <name evidence="2" type="ORF">EB796_003144</name>
</gene>